<feature type="transmembrane region" description="Helical" evidence="1">
    <location>
        <begin position="33"/>
        <end position="54"/>
    </location>
</feature>
<sequence>MLRGSIAVYYVLTAVYLVLLFRRREPMSGGRAALACLIPFAGLPLAFIAGRAAAKSASADPDRFADVVGLKADPAGILVKVDLEKETSIVPIEEALVLNDHATRRRIVMDALKEESLDLVGFLAKAARNEDSETAHYAVTAILEMKRGMMAELQRWSVERERHPDDPSILAGYADALKRYLGSGLMDAEMERTYRLLQADVLERLIREKDCGEEAFADKVECELVLRRYDRAEAASERFLQAYPQSETAYYTALKLYYTLRAGRKFHETLNRLKQSSVTVSYPTLQIIRYWSRGSL</sequence>
<keyword evidence="1" id="KW-0812">Transmembrane</keyword>
<dbReference type="AlphaFoldDB" id="A0A9X3TUU7"/>
<evidence type="ECO:0000313" key="2">
    <source>
        <dbReference type="EMBL" id="MDA5110243.1"/>
    </source>
</evidence>
<feature type="transmembrane region" description="Helical" evidence="1">
    <location>
        <begin position="6"/>
        <end position="21"/>
    </location>
</feature>
<dbReference type="EMBL" id="JAPYYP010000028">
    <property type="protein sequence ID" value="MDA5110243.1"/>
    <property type="molecule type" value="Genomic_DNA"/>
</dbReference>
<proteinExistence type="predicted"/>
<comment type="caution">
    <text evidence="2">The sequence shown here is derived from an EMBL/GenBank/DDBJ whole genome shotgun (WGS) entry which is preliminary data.</text>
</comment>
<evidence type="ECO:0000256" key="1">
    <source>
        <dbReference type="SAM" id="Phobius"/>
    </source>
</evidence>
<keyword evidence="1" id="KW-1133">Transmembrane helix</keyword>
<name>A0A9X3TUU7_9BACL</name>
<dbReference type="RefSeq" id="WP_029097923.1">
    <property type="nucleotide sequence ID" value="NZ_JAPYYP010000028.1"/>
</dbReference>
<accession>A0A9X3TUU7</accession>
<evidence type="ECO:0000313" key="3">
    <source>
        <dbReference type="Proteomes" id="UP001151071"/>
    </source>
</evidence>
<gene>
    <name evidence="2" type="ORF">O3V59_17890</name>
</gene>
<dbReference type="Proteomes" id="UP001151071">
    <property type="component" value="Unassembled WGS sequence"/>
</dbReference>
<keyword evidence="3" id="KW-1185">Reference proteome</keyword>
<reference evidence="2" key="1">
    <citation type="submission" date="2022-12" db="EMBL/GenBank/DDBJ databases">
        <title>Draft genome sequence of the thermophilic strain Brevibacillus thermoruber HT42, isolated from Los Humeros, Puebla, Mexico, with biotechnological potential.</title>
        <authorList>
            <person name="Lara Sanchez J."/>
            <person name="Solis Palacios R."/>
            <person name="Bustos Baena A.S."/>
            <person name="Ruz Baez A.E."/>
            <person name="Espinosa Luna G."/>
            <person name="Oliart Ros R.M."/>
        </authorList>
    </citation>
    <scope>NUCLEOTIDE SEQUENCE</scope>
    <source>
        <strain evidence="2">HT42</strain>
    </source>
</reference>
<protein>
    <submittedName>
        <fullName evidence="2">Uncharacterized protein</fullName>
    </submittedName>
</protein>
<organism evidence="2 3">
    <name type="scientific">Brevibacillus thermoruber</name>
    <dbReference type="NCBI Taxonomy" id="33942"/>
    <lineage>
        <taxon>Bacteria</taxon>
        <taxon>Bacillati</taxon>
        <taxon>Bacillota</taxon>
        <taxon>Bacilli</taxon>
        <taxon>Bacillales</taxon>
        <taxon>Paenibacillaceae</taxon>
        <taxon>Brevibacillus</taxon>
    </lineage>
</organism>
<keyword evidence="1" id="KW-0472">Membrane</keyword>